<proteinExistence type="predicted"/>
<reference evidence="4" key="3">
    <citation type="submission" date="2015-02" db="UniProtKB">
        <authorList>
            <consortium name="EnsemblProtists"/>
        </authorList>
    </citation>
    <scope>IDENTIFICATION</scope>
    <source>
        <strain evidence="4">DAOM BR144</strain>
    </source>
</reference>
<evidence type="ECO:0000313" key="4">
    <source>
        <dbReference type="EnsemblProtists" id="PYU1_T013183"/>
    </source>
</evidence>
<feature type="domain" description="Complex 1 LYR protein" evidence="3">
    <location>
        <begin position="9"/>
        <end position="67"/>
    </location>
</feature>
<dbReference type="HOGENOM" id="CLU_1953128_0_0_1"/>
<sequence length="131" mass="15041">MASRVAVKRQVLGLYAQCLRSARKCPQWEQREMMKAYVKMKFRHDADVQDPARIQRLLADAREELDQMEYYHSVYEAKQRQKAAAREANIIRTIATPETSSMAPVVCPHCTTAYQPATAKFCSNCGEKRTL</sequence>
<keyword evidence="5" id="KW-1185">Reference proteome</keyword>
<reference evidence="5" key="2">
    <citation type="submission" date="2010-04" db="EMBL/GenBank/DDBJ databases">
        <authorList>
            <person name="Buell R."/>
            <person name="Hamilton J."/>
            <person name="Hostetler J."/>
        </authorList>
    </citation>
    <scope>NUCLEOTIDE SEQUENCE [LARGE SCALE GENOMIC DNA]</scope>
    <source>
        <strain evidence="5">DAOM:BR144</strain>
    </source>
</reference>
<keyword evidence="2" id="KW-0496">Mitochondrion</keyword>
<comment type="subcellular location">
    <subcellularLocation>
        <location evidence="1">Mitochondrion</location>
    </subcellularLocation>
</comment>
<dbReference type="Pfam" id="PF05347">
    <property type="entry name" value="Complex1_LYR"/>
    <property type="match status" value="1"/>
</dbReference>
<dbReference type="InterPro" id="IPR008011">
    <property type="entry name" value="Complex1_LYR_dom"/>
</dbReference>
<dbReference type="EnsemblProtists" id="PYU1_T013183">
    <property type="protein sequence ID" value="PYU1_T013183"/>
    <property type="gene ID" value="PYU1_G013156"/>
</dbReference>
<protein>
    <recommendedName>
        <fullName evidence="3">Complex 1 LYR protein domain-containing protein</fullName>
    </recommendedName>
</protein>
<evidence type="ECO:0000256" key="2">
    <source>
        <dbReference type="ARBA" id="ARBA00023128"/>
    </source>
</evidence>
<dbReference type="GO" id="GO:0034553">
    <property type="term" value="P:mitochondrial respiratory chain complex II assembly"/>
    <property type="evidence" value="ECO:0007669"/>
    <property type="project" value="TreeGrafter"/>
</dbReference>
<dbReference type="InParanoid" id="K3X7I4"/>
<accession>K3X7I4</accession>
<dbReference type="VEuPathDB" id="FungiDB:PYU1_G013156"/>
<dbReference type="OMA" id="CPQWEQR"/>
<dbReference type="EMBL" id="GL376577">
    <property type="status" value="NOT_ANNOTATED_CDS"/>
    <property type="molecule type" value="Genomic_DNA"/>
</dbReference>
<evidence type="ECO:0000313" key="5">
    <source>
        <dbReference type="Proteomes" id="UP000019132"/>
    </source>
</evidence>
<dbReference type="GO" id="GO:0005739">
    <property type="term" value="C:mitochondrion"/>
    <property type="evidence" value="ECO:0007669"/>
    <property type="project" value="UniProtKB-SubCell"/>
</dbReference>
<dbReference type="PANTHER" id="PTHR13675:SF5">
    <property type="entry name" value="SUCCINATE DEHYDROGENASE ASSEMBLY FACTOR 1B, MITOCHONDRIAL"/>
    <property type="match status" value="1"/>
</dbReference>
<evidence type="ECO:0000256" key="1">
    <source>
        <dbReference type="ARBA" id="ARBA00004173"/>
    </source>
</evidence>
<evidence type="ECO:0000259" key="3">
    <source>
        <dbReference type="Pfam" id="PF05347"/>
    </source>
</evidence>
<dbReference type="eggNOG" id="ENOG502S56S">
    <property type="taxonomic scope" value="Eukaryota"/>
</dbReference>
<organism evidence="4 5">
    <name type="scientific">Globisporangium ultimum (strain ATCC 200006 / CBS 805.95 / DAOM BR144)</name>
    <name type="common">Pythium ultimum</name>
    <dbReference type="NCBI Taxonomy" id="431595"/>
    <lineage>
        <taxon>Eukaryota</taxon>
        <taxon>Sar</taxon>
        <taxon>Stramenopiles</taxon>
        <taxon>Oomycota</taxon>
        <taxon>Peronosporomycetes</taxon>
        <taxon>Pythiales</taxon>
        <taxon>Pythiaceae</taxon>
        <taxon>Globisporangium</taxon>
    </lineage>
</organism>
<dbReference type="PANTHER" id="PTHR13675">
    <property type="entry name" value="LYR MOTIF-CONTAINING PROTEIN 2"/>
    <property type="match status" value="1"/>
</dbReference>
<name>K3X7I4_GLOUD</name>
<dbReference type="Proteomes" id="UP000019132">
    <property type="component" value="Unassembled WGS sequence"/>
</dbReference>
<dbReference type="AlphaFoldDB" id="K3X7I4"/>
<reference evidence="5" key="1">
    <citation type="journal article" date="2010" name="Genome Biol.">
        <title>Genome sequence of the necrotrophic plant pathogen Pythium ultimum reveals original pathogenicity mechanisms and effector repertoire.</title>
        <authorList>
            <person name="Levesque C.A."/>
            <person name="Brouwer H."/>
            <person name="Cano L."/>
            <person name="Hamilton J.P."/>
            <person name="Holt C."/>
            <person name="Huitema E."/>
            <person name="Raffaele S."/>
            <person name="Robideau G.P."/>
            <person name="Thines M."/>
            <person name="Win J."/>
            <person name="Zerillo M.M."/>
            <person name="Beakes G.W."/>
            <person name="Boore J.L."/>
            <person name="Busam D."/>
            <person name="Dumas B."/>
            <person name="Ferriera S."/>
            <person name="Fuerstenberg S.I."/>
            <person name="Gachon C.M."/>
            <person name="Gaulin E."/>
            <person name="Govers F."/>
            <person name="Grenville-Briggs L."/>
            <person name="Horner N."/>
            <person name="Hostetler J."/>
            <person name="Jiang R.H."/>
            <person name="Johnson J."/>
            <person name="Krajaejun T."/>
            <person name="Lin H."/>
            <person name="Meijer H.J."/>
            <person name="Moore B."/>
            <person name="Morris P."/>
            <person name="Phuntmart V."/>
            <person name="Puiu D."/>
            <person name="Shetty J."/>
            <person name="Stajich J.E."/>
            <person name="Tripathy S."/>
            <person name="Wawra S."/>
            <person name="van West P."/>
            <person name="Whitty B.R."/>
            <person name="Coutinho P.M."/>
            <person name="Henrissat B."/>
            <person name="Martin F."/>
            <person name="Thomas P.D."/>
            <person name="Tyler B.M."/>
            <person name="De Vries R.P."/>
            <person name="Kamoun S."/>
            <person name="Yandell M."/>
            <person name="Tisserat N."/>
            <person name="Buell C.R."/>
        </authorList>
    </citation>
    <scope>NUCLEOTIDE SEQUENCE</scope>
    <source>
        <strain evidence="5">DAOM:BR144</strain>
    </source>
</reference>